<protein>
    <submittedName>
        <fullName evidence="2">Uncharacterized protein</fullName>
    </submittedName>
</protein>
<proteinExistence type="predicted"/>
<reference evidence="2" key="2">
    <citation type="submission" date="2022-12" db="EMBL/GenBank/DDBJ databases">
        <authorList>
            <person name="Dechsakulwatana C."/>
            <person name="Rungsihiranrut A."/>
            <person name="Muangchinda C."/>
            <person name="Ningthoujam R."/>
            <person name="Klankeo P."/>
            <person name="Pinyakong O."/>
        </authorList>
    </citation>
    <scope>NUCLEOTIDE SEQUENCE</scope>
    <source>
        <strain evidence="2">TL01-2</strain>
    </source>
</reference>
<evidence type="ECO:0000256" key="1">
    <source>
        <dbReference type="SAM" id="Phobius"/>
    </source>
</evidence>
<keyword evidence="1" id="KW-0472">Membrane</keyword>
<keyword evidence="1" id="KW-1133">Transmembrane helix</keyword>
<feature type="transmembrane region" description="Helical" evidence="1">
    <location>
        <begin position="5"/>
        <end position="22"/>
    </location>
</feature>
<comment type="caution">
    <text evidence="2">The sequence shown here is derived from an EMBL/GenBank/DDBJ whole genome shotgun (WGS) entry which is preliminary data.</text>
</comment>
<reference evidence="2" key="1">
    <citation type="journal article" date="2022" name="J Environ Chem Eng">
        <title>Biodegradation of petroleum oil using a constructed nonpathogenic and heavy metal-tolerant bacterial consortium isolated from marine sponges.</title>
        <authorList>
            <person name="Dechsakulwatana C."/>
            <person name="Rungsihiranrut A."/>
            <person name="Muangchinda C."/>
            <person name="Ningthoujam R."/>
            <person name="Klankeo P."/>
            <person name="Pinyakong O."/>
        </authorList>
    </citation>
    <scope>NUCLEOTIDE SEQUENCE</scope>
    <source>
        <strain evidence="2">TL01-2</strain>
    </source>
</reference>
<dbReference type="RefSeq" id="WP_316911379.1">
    <property type="nucleotide sequence ID" value="NZ_JAPTGD010000002.1"/>
</dbReference>
<accession>A0AAX6NEK0</accession>
<dbReference type="EMBL" id="JAPTGD010000002">
    <property type="protein sequence ID" value="MDU9694166.1"/>
    <property type="molecule type" value="Genomic_DNA"/>
</dbReference>
<dbReference type="AlphaFoldDB" id="A0AAX6NEK0"/>
<sequence>MIKKGFIAGTITLIIVLGISYFTGNWSYLYYISGTLGVAFVALSLASLIDSLILGNKGSFSSEKETRKIGRREDAKRYISLAVPNLLAVLVYIIN</sequence>
<gene>
    <name evidence="2" type="ORF">O0Q50_23560</name>
</gene>
<feature type="transmembrane region" description="Helical" evidence="1">
    <location>
        <begin position="28"/>
        <end position="54"/>
    </location>
</feature>
<evidence type="ECO:0000313" key="3">
    <source>
        <dbReference type="Proteomes" id="UP001269400"/>
    </source>
</evidence>
<feature type="transmembrane region" description="Helical" evidence="1">
    <location>
        <begin position="75"/>
        <end position="94"/>
    </location>
</feature>
<name>A0AAX6NEK0_PRIAR</name>
<organism evidence="2 3">
    <name type="scientific">Priestia aryabhattai</name>
    <name type="common">Bacillus aryabhattai</name>
    <dbReference type="NCBI Taxonomy" id="412384"/>
    <lineage>
        <taxon>Bacteria</taxon>
        <taxon>Bacillati</taxon>
        <taxon>Bacillota</taxon>
        <taxon>Bacilli</taxon>
        <taxon>Bacillales</taxon>
        <taxon>Bacillaceae</taxon>
        <taxon>Priestia</taxon>
    </lineage>
</organism>
<keyword evidence="1" id="KW-0812">Transmembrane</keyword>
<dbReference type="Proteomes" id="UP001269400">
    <property type="component" value="Unassembled WGS sequence"/>
</dbReference>
<evidence type="ECO:0000313" key="2">
    <source>
        <dbReference type="EMBL" id="MDU9694166.1"/>
    </source>
</evidence>